<evidence type="ECO:0000313" key="1">
    <source>
        <dbReference type="EMBL" id="KDP35450.1"/>
    </source>
</evidence>
<keyword evidence="2" id="KW-1185">Reference proteome</keyword>
<gene>
    <name evidence="1" type="ORF">JCGZ_10833</name>
</gene>
<evidence type="ECO:0000313" key="2">
    <source>
        <dbReference type="Proteomes" id="UP000027138"/>
    </source>
</evidence>
<organism evidence="1 2">
    <name type="scientific">Jatropha curcas</name>
    <name type="common">Barbados nut</name>
    <dbReference type="NCBI Taxonomy" id="180498"/>
    <lineage>
        <taxon>Eukaryota</taxon>
        <taxon>Viridiplantae</taxon>
        <taxon>Streptophyta</taxon>
        <taxon>Embryophyta</taxon>
        <taxon>Tracheophyta</taxon>
        <taxon>Spermatophyta</taxon>
        <taxon>Magnoliopsida</taxon>
        <taxon>eudicotyledons</taxon>
        <taxon>Gunneridae</taxon>
        <taxon>Pentapetalae</taxon>
        <taxon>rosids</taxon>
        <taxon>fabids</taxon>
        <taxon>Malpighiales</taxon>
        <taxon>Euphorbiaceae</taxon>
        <taxon>Crotonoideae</taxon>
        <taxon>Jatropheae</taxon>
        <taxon>Jatropha</taxon>
    </lineage>
</organism>
<dbReference type="Proteomes" id="UP000027138">
    <property type="component" value="Unassembled WGS sequence"/>
</dbReference>
<dbReference type="EMBL" id="KK914487">
    <property type="protein sequence ID" value="KDP35450.1"/>
    <property type="molecule type" value="Genomic_DNA"/>
</dbReference>
<dbReference type="AlphaFoldDB" id="A0A067KT46"/>
<name>A0A067KT46_JATCU</name>
<accession>A0A067KT46</accession>
<protein>
    <submittedName>
        <fullName evidence="1">Uncharacterized protein</fullName>
    </submittedName>
</protein>
<sequence>MDLRSIRLAGEPPCYYRHGPTISDKRVRNESIIAHYEEMRQERVEEMDADVVAWAFLYYLLSTTLLQTTGRGFGAAATIAGPRYDQIEVSIRANRDSSTASASGGALTPRLQIWLSFIGKAEHGPGASFSFILERTGQAAQGMLETHLVSSSRMTPLGCTHVSISSYNEVCQLYEAARLKLPVARLSDEHISRASMAPLASRGREFQYGERVGRGAGRRPVIVEDIEESWSDDSKKTASYVS</sequence>
<reference evidence="1 2" key="1">
    <citation type="journal article" date="2014" name="PLoS ONE">
        <title>Global Analysis of Gene Expression Profiles in Physic Nut (Jatropha curcas L.) Seedlings Exposed to Salt Stress.</title>
        <authorList>
            <person name="Zhang L."/>
            <person name="Zhang C."/>
            <person name="Wu P."/>
            <person name="Chen Y."/>
            <person name="Li M."/>
            <person name="Jiang H."/>
            <person name="Wu G."/>
        </authorList>
    </citation>
    <scope>NUCLEOTIDE SEQUENCE [LARGE SCALE GENOMIC DNA]</scope>
    <source>
        <strain evidence="2">cv. GZQX0401</strain>
        <tissue evidence="1">Young leaves</tissue>
    </source>
</reference>
<proteinExistence type="predicted"/>